<gene>
    <name evidence="5" type="ORF">G7087_08105</name>
</gene>
<evidence type="ECO:0000256" key="2">
    <source>
        <dbReference type="ARBA" id="ARBA00029447"/>
    </source>
</evidence>
<dbReference type="Pfam" id="PF00015">
    <property type="entry name" value="MCPsignal"/>
    <property type="match status" value="1"/>
</dbReference>
<dbReference type="InterPro" id="IPR004090">
    <property type="entry name" value="Chemotax_Me-accpt_rcpt"/>
</dbReference>
<dbReference type="SUPFAM" id="SSF58104">
    <property type="entry name" value="Methyl-accepting chemotaxis protein (MCP) signaling domain"/>
    <property type="match status" value="1"/>
</dbReference>
<feature type="domain" description="Methyl-accepting transducer" evidence="4">
    <location>
        <begin position="138"/>
        <end position="277"/>
    </location>
</feature>
<evidence type="ECO:0000313" key="5">
    <source>
        <dbReference type="EMBL" id="NHK98334.1"/>
    </source>
</evidence>
<dbReference type="PANTHER" id="PTHR32089">
    <property type="entry name" value="METHYL-ACCEPTING CHEMOTAXIS PROTEIN MCPB"/>
    <property type="match status" value="1"/>
</dbReference>
<accession>A0ABX0HYB4</accession>
<keyword evidence="6" id="KW-1185">Reference proteome</keyword>
<comment type="caution">
    <text evidence="5">The sequence shown here is derived from an EMBL/GenBank/DDBJ whole genome shotgun (WGS) entry which is preliminary data.</text>
</comment>
<dbReference type="Gene3D" id="1.10.287.950">
    <property type="entry name" value="Methyl-accepting chemotaxis protein"/>
    <property type="match status" value="1"/>
</dbReference>
<evidence type="ECO:0000256" key="3">
    <source>
        <dbReference type="PROSITE-ProRule" id="PRU00284"/>
    </source>
</evidence>
<evidence type="ECO:0000259" key="4">
    <source>
        <dbReference type="PROSITE" id="PS50111"/>
    </source>
</evidence>
<comment type="similarity">
    <text evidence="2">Belongs to the methyl-accepting chemotaxis (MCP) protein family.</text>
</comment>
<dbReference type="PRINTS" id="PR00260">
    <property type="entry name" value="CHEMTRNSDUCR"/>
</dbReference>
<dbReference type="EMBL" id="JAAOCD010000003">
    <property type="protein sequence ID" value="NHK98334.1"/>
    <property type="molecule type" value="Genomic_DNA"/>
</dbReference>
<keyword evidence="1 3" id="KW-0807">Transducer</keyword>
<dbReference type="RefSeq" id="WP_009857441.1">
    <property type="nucleotide sequence ID" value="NZ_JAAOCD010000003.1"/>
</dbReference>
<name>A0ABX0HYB4_9BURK</name>
<organism evidence="5 6">
    <name type="scientific">Rubrivivax benzoatilyticus</name>
    <dbReference type="NCBI Taxonomy" id="316997"/>
    <lineage>
        <taxon>Bacteria</taxon>
        <taxon>Pseudomonadati</taxon>
        <taxon>Pseudomonadota</taxon>
        <taxon>Betaproteobacteria</taxon>
        <taxon>Burkholderiales</taxon>
        <taxon>Sphaerotilaceae</taxon>
        <taxon>Rubrivivax</taxon>
    </lineage>
</organism>
<dbReference type="PROSITE" id="PS50111">
    <property type="entry name" value="CHEMOTAXIS_TRANSDUC_2"/>
    <property type="match status" value="1"/>
</dbReference>
<dbReference type="Proteomes" id="UP000802098">
    <property type="component" value="Unassembled WGS sequence"/>
</dbReference>
<reference evidence="5 6" key="1">
    <citation type="submission" date="2020-03" db="EMBL/GenBank/DDBJ databases">
        <title>Rubrivivax benzoatilyticus JA2 (sequenced after 10 years sub-culturing).</title>
        <authorList>
            <person name="Gupta D."/>
            <person name="Chintalapati S."/>
            <person name="Chintalapati V.R."/>
        </authorList>
    </citation>
    <scope>NUCLEOTIDE SEQUENCE [LARGE SCALE GENOMIC DNA]</scope>
    <source>
        <strain evidence="5 6">JA2-Mal</strain>
    </source>
</reference>
<proteinExistence type="inferred from homology"/>
<dbReference type="SMART" id="SM00283">
    <property type="entry name" value="MA"/>
    <property type="match status" value="1"/>
</dbReference>
<dbReference type="InterPro" id="IPR004089">
    <property type="entry name" value="MCPsignal_dom"/>
</dbReference>
<evidence type="ECO:0000256" key="1">
    <source>
        <dbReference type="ARBA" id="ARBA00023224"/>
    </source>
</evidence>
<dbReference type="PANTHER" id="PTHR32089:SF112">
    <property type="entry name" value="LYSOZYME-LIKE PROTEIN-RELATED"/>
    <property type="match status" value="1"/>
</dbReference>
<sequence>MSHEAPPGTGAGPSAARWWSRLLPRGRQRPATREHTAHELRESAAFLDVMQRQLGGAVHDAETGAHELIRRMTAVHEVSDRQARRIDETDAHGHELAQVVKDKLLADAQLGAILEMFVEQQEKDVDANLERIRRLQGVKDLGPLVDDIAAVAQQTNFLAINAAIEAARAGEAGRGFAVVAAEIRLLSTRTAGVADDIARKISVATDGIDAELATAMDASERKSTTGNMRRVLDDIAAMRQRFADSMQRLQIGAVVAAVRDGHVDIAGRLADALGQLQVQDVTRQRIEHVQNALASLQEHLQLMAVQVERGDGMADGRPGASERLQQHAQDYVMHSQHEVHAEATGAGRVEAGSQPRIELF</sequence>
<protein>
    <recommendedName>
        <fullName evidence="4">Methyl-accepting transducer domain-containing protein</fullName>
    </recommendedName>
</protein>
<evidence type="ECO:0000313" key="6">
    <source>
        <dbReference type="Proteomes" id="UP000802098"/>
    </source>
</evidence>